<evidence type="ECO:0008006" key="3">
    <source>
        <dbReference type="Google" id="ProtNLM"/>
    </source>
</evidence>
<dbReference type="Gene3D" id="3.30.110.190">
    <property type="match status" value="1"/>
</dbReference>
<evidence type="ECO:0000313" key="1">
    <source>
        <dbReference type="EMBL" id="NIJ17510.1"/>
    </source>
</evidence>
<keyword evidence="2" id="KW-1185">Reference proteome</keyword>
<protein>
    <recommendedName>
        <fullName evidence="3">DUF4393 domain-containing protein</fullName>
    </recommendedName>
</protein>
<dbReference type="Proteomes" id="UP000576821">
    <property type="component" value="Unassembled WGS sequence"/>
</dbReference>
<reference evidence="1 2" key="1">
    <citation type="submission" date="2020-03" db="EMBL/GenBank/DDBJ databases">
        <title>Genomic Encyclopedia of Type Strains, Phase IV (KMG-IV): sequencing the most valuable type-strain genomes for metagenomic binning, comparative biology and taxonomic classification.</title>
        <authorList>
            <person name="Goeker M."/>
        </authorList>
    </citation>
    <scope>NUCLEOTIDE SEQUENCE [LARGE SCALE GENOMIC DNA]</scope>
    <source>
        <strain evidence="1 2">DSM 21299</strain>
    </source>
</reference>
<gene>
    <name evidence="1" type="ORF">FHS54_002499</name>
</gene>
<comment type="caution">
    <text evidence="1">The sequence shown here is derived from an EMBL/GenBank/DDBJ whole genome shotgun (WGS) entry which is preliminary data.</text>
</comment>
<dbReference type="RefSeq" id="WP_167304084.1">
    <property type="nucleotide sequence ID" value="NZ_JAASQR010000003.1"/>
</dbReference>
<proteinExistence type="predicted"/>
<dbReference type="AlphaFoldDB" id="A0A846MA40"/>
<organism evidence="1 2">
    <name type="scientific">Sphingobium vermicomposti</name>
    <dbReference type="NCBI Taxonomy" id="529005"/>
    <lineage>
        <taxon>Bacteria</taxon>
        <taxon>Pseudomonadati</taxon>
        <taxon>Pseudomonadota</taxon>
        <taxon>Alphaproteobacteria</taxon>
        <taxon>Sphingomonadales</taxon>
        <taxon>Sphingomonadaceae</taxon>
        <taxon>Sphingobium</taxon>
    </lineage>
</organism>
<dbReference type="InterPro" id="IPR025506">
    <property type="entry name" value="Abi_alpha"/>
</dbReference>
<dbReference type="EMBL" id="JAASQR010000003">
    <property type="protein sequence ID" value="NIJ17510.1"/>
    <property type="molecule type" value="Genomic_DNA"/>
</dbReference>
<dbReference type="Pfam" id="PF14337">
    <property type="entry name" value="Abi_alpha"/>
    <property type="match status" value="1"/>
</dbReference>
<evidence type="ECO:0000313" key="2">
    <source>
        <dbReference type="Proteomes" id="UP000576821"/>
    </source>
</evidence>
<accession>A0A846MA40</accession>
<sequence>MNTLLEALPAIGTTGVGTALAMKSPELLKEIYGDLAKPGVKQVGEAIGSLLGLGNTILLPLRLLNEVGRAFEQEVFSQIADRFKKIPDDRIVSPPPEIGIPLLDRLSQTQDTTLREMFIELLARASDSQAVDQVHPSFSQVISSIVPDEAILLRGLYGRQLHPIISVNLISKDADKGSIVLHDCVMKLSIQIKQEKNLSLYLSNLVGLGVLDIDRERHLVTPHIYDDTINYAKQKFSLPDEIIIDSDSRKVGFTKFICGLSPYGRRLIEASS</sequence>
<name>A0A846MA40_9SPHN</name>